<feature type="signal peptide" evidence="2">
    <location>
        <begin position="1"/>
        <end position="18"/>
    </location>
</feature>
<keyword evidence="4" id="KW-1185">Reference proteome</keyword>
<protein>
    <submittedName>
        <fullName evidence="3">Uncharacterized protein</fullName>
    </submittedName>
</protein>
<organism evidence="3 4">
    <name type="scientific">Zasmidium cellare</name>
    <name type="common">Wine cellar mold</name>
    <name type="synonym">Racodium cellare</name>
    <dbReference type="NCBI Taxonomy" id="395010"/>
    <lineage>
        <taxon>Eukaryota</taxon>
        <taxon>Fungi</taxon>
        <taxon>Dikarya</taxon>
        <taxon>Ascomycota</taxon>
        <taxon>Pezizomycotina</taxon>
        <taxon>Dothideomycetes</taxon>
        <taxon>Dothideomycetidae</taxon>
        <taxon>Mycosphaerellales</taxon>
        <taxon>Mycosphaerellaceae</taxon>
        <taxon>Zasmidium</taxon>
    </lineage>
</organism>
<reference evidence="3 4" key="1">
    <citation type="journal article" date="2023" name="G3 (Bethesda)">
        <title>A chromosome-level genome assembly of Zasmidium syzygii isolated from banana leaves.</title>
        <authorList>
            <person name="van Westerhoven A.C."/>
            <person name="Mehrabi R."/>
            <person name="Talebi R."/>
            <person name="Steentjes M.B.F."/>
            <person name="Corcolon B."/>
            <person name="Chong P.A."/>
            <person name="Kema G.H.J."/>
            <person name="Seidl M.F."/>
        </authorList>
    </citation>
    <scope>NUCLEOTIDE SEQUENCE [LARGE SCALE GENOMIC DNA]</scope>
    <source>
        <strain evidence="3 4">P124</strain>
    </source>
</reference>
<evidence type="ECO:0000256" key="1">
    <source>
        <dbReference type="SAM" id="MobiDB-lite"/>
    </source>
</evidence>
<proteinExistence type="predicted"/>
<feature type="compositionally biased region" description="Low complexity" evidence="1">
    <location>
        <begin position="181"/>
        <end position="201"/>
    </location>
</feature>
<accession>A0ABR0EEI7</accession>
<evidence type="ECO:0000256" key="2">
    <source>
        <dbReference type="SAM" id="SignalP"/>
    </source>
</evidence>
<evidence type="ECO:0000313" key="4">
    <source>
        <dbReference type="Proteomes" id="UP001305779"/>
    </source>
</evidence>
<comment type="caution">
    <text evidence="3">The sequence shown here is derived from an EMBL/GenBank/DDBJ whole genome shotgun (WGS) entry which is preliminary data.</text>
</comment>
<sequence>MKVRRGATAAALVAGAAAQSTSSPTLPVSYTTLTVDDCPSASLETLMTVTQGLTITYCPECEMGGSGGPTAAPTTSKPPGHTTVYTTTYLSLCETGTVPVTYTVTESCEEPTPTWTPGPSHIPNGFTVTVKECTVCDKTPVPVTITEPCGCDATSGVPAPPKPTSGGGNPIQQIPDGQVQNPAPGGNSGSGPAPTGGSWTPEEQCDGKSCGGTGNGSTPPTGGSGSNPPSGGSGSNPPSGGSGSTPSNPASPGSSSPAGGNVPPSPSAGSGSTPPYPTTSAAAPQCPGPECRAKATGGAEGPADSYPTGNTSQVTPPTYEGQASTSQLGFITSIVLSFLVGGLAFAL</sequence>
<keyword evidence="2" id="KW-0732">Signal</keyword>
<feature type="chain" id="PRO_5045279043" evidence="2">
    <location>
        <begin position="19"/>
        <end position="347"/>
    </location>
</feature>
<feature type="region of interest" description="Disordered" evidence="1">
    <location>
        <begin position="160"/>
        <end position="323"/>
    </location>
</feature>
<name>A0ABR0EEI7_ZASCE</name>
<evidence type="ECO:0000313" key="3">
    <source>
        <dbReference type="EMBL" id="KAK4499892.1"/>
    </source>
</evidence>
<dbReference type="EMBL" id="JAXOVC010000006">
    <property type="protein sequence ID" value="KAK4499892.1"/>
    <property type="molecule type" value="Genomic_DNA"/>
</dbReference>
<dbReference type="Proteomes" id="UP001305779">
    <property type="component" value="Unassembled WGS sequence"/>
</dbReference>
<gene>
    <name evidence="3" type="ORF">PRZ48_008078</name>
</gene>
<feature type="compositionally biased region" description="Low complexity" evidence="1">
    <location>
        <begin position="216"/>
        <end position="284"/>
    </location>
</feature>
<feature type="compositionally biased region" description="Polar residues" evidence="1">
    <location>
        <begin position="307"/>
        <end position="323"/>
    </location>
</feature>